<dbReference type="InterPro" id="IPR029442">
    <property type="entry name" value="GyrI-like"/>
</dbReference>
<reference evidence="5 6" key="1">
    <citation type="submission" date="2018-01" db="EMBL/GenBank/DDBJ databases">
        <title>Genome sequence of Iodobacter sp. strain PCH194 isolated from Indian Trans-Himalaya.</title>
        <authorList>
            <person name="Kumar V."/>
            <person name="Thakur V."/>
            <person name="Kumar S."/>
            <person name="Singh D."/>
        </authorList>
    </citation>
    <scope>NUCLEOTIDE SEQUENCE [LARGE SCALE GENOMIC DNA]</scope>
    <source>
        <strain evidence="5 6">PCH194</strain>
    </source>
</reference>
<evidence type="ECO:0000313" key="6">
    <source>
        <dbReference type="Proteomes" id="UP000515917"/>
    </source>
</evidence>
<dbReference type="SUPFAM" id="SSF46689">
    <property type="entry name" value="Homeodomain-like"/>
    <property type="match status" value="2"/>
</dbReference>
<evidence type="ECO:0000256" key="2">
    <source>
        <dbReference type="ARBA" id="ARBA00023125"/>
    </source>
</evidence>
<dbReference type="AlphaFoldDB" id="A0A7G3G699"/>
<keyword evidence="6" id="KW-1185">Reference proteome</keyword>
<dbReference type="InterPro" id="IPR011256">
    <property type="entry name" value="Reg_factor_effector_dom_sf"/>
</dbReference>
<evidence type="ECO:0000256" key="1">
    <source>
        <dbReference type="ARBA" id="ARBA00023015"/>
    </source>
</evidence>
<keyword evidence="1" id="KW-0805">Transcription regulation</keyword>
<dbReference type="InterPro" id="IPR009057">
    <property type="entry name" value="Homeodomain-like_sf"/>
</dbReference>
<dbReference type="InterPro" id="IPR050908">
    <property type="entry name" value="SmbC-like"/>
</dbReference>
<dbReference type="PROSITE" id="PS00041">
    <property type="entry name" value="HTH_ARAC_FAMILY_1"/>
    <property type="match status" value="1"/>
</dbReference>
<gene>
    <name evidence="5" type="ORF">C1H71_02780</name>
</gene>
<evidence type="ECO:0000256" key="3">
    <source>
        <dbReference type="ARBA" id="ARBA00023163"/>
    </source>
</evidence>
<dbReference type="SUPFAM" id="SSF55136">
    <property type="entry name" value="Probable bacterial effector-binding domain"/>
    <property type="match status" value="1"/>
</dbReference>
<dbReference type="PANTHER" id="PTHR40055:SF1">
    <property type="entry name" value="TRANSCRIPTIONAL REGULATOR YGIV-RELATED"/>
    <property type="match status" value="1"/>
</dbReference>
<dbReference type="GO" id="GO:0043565">
    <property type="term" value="F:sequence-specific DNA binding"/>
    <property type="evidence" value="ECO:0007669"/>
    <property type="project" value="InterPro"/>
</dbReference>
<dbReference type="InterPro" id="IPR018062">
    <property type="entry name" value="HTH_AraC-typ_CS"/>
</dbReference>
<dbReference type="InterPro" id="IPR010499">
    <property type="entry name" value="AraC_E-bd"/>
</dbReference>
<dbReference type="KEGG" id="ifl:C1H71_02780"/>
<dbReference type="Pfam" id="PF06445">
    <property type="entry name" value="GyrI-like"/>
    <property type="match status" value="1"/>
</dbReference>
<dbReference type="Gene3D" id="1.10.10.60">
    <property type="entry name" value="Homeodomain-like"/>
    <property type="match status" value="2"/>
</dbReference>
<dbReference type="PROSITE" id="PS01124">
    <property type="entry name" value="HTH_ARAC_FAMILY_2"/>
    <property type="match status" value="1"/>
</dbReference>
<dbReference type="EMBL" id="CP025781">
    <property type="protein sequence ID" value="QBC42583.1"/>
    <property type="molecule type" value="Genomic_DNA"/>
</dbReference>
<dbReference type="Gene3D" id="3.20.80.10">
    <property type="entry name" value="Regulatory factor, effector binding domain"/>
    <property type="match status" value="1"/>
</dbReference>
<dbReference type="RefSeq" id="WP_130105205.1">
    <property type="nucleotide sequence ID" value="NZ_CP025781.1"/>
</dbReference>
<dbReference type="SMART" id="SM00342">
    <property type="entry name" value="HTH_ARAC"/>
    <property type="match status" value="1"/>
</dbReference>
<evidence type="ECO:0000313" key="5">
    <source>
        <dbReference type="EMBL" id="QBC42583.1"/>
    </source>
</evidence>
<dbReference type="GO" id="GO:0003700">
    <property type="term" value="F:DNA-binding transcription factor activity"/>
    <property type="evidence" value="ECO:0007669"/>
    <property type="project" value="InterPro"/>
</dbReference>
<organism evidence="5 6">
    <name type="scientific">Iodobacter fluviatilis</name>
    <dbReference type="NCBI Taxonomy" id="537"/>
    <lineage>
        <taxon>Bacteria</taxon>
        <taxon>Pseudomonadati</taxon>
        <taxon>Pseudomonadota</taxon>
        <taxon>Betaproteobacteria</taxon>
        <taxon>Neisseriales</taxon>
        <taxon>Chitinibacteraceae</taxon>
        <taxon>Iodobacter</taxon>
    </lineage>
</organism>
<dbReference type="InterPro" id="IPR018060">
    <property type="entry name" value="HTH_AraC"/>
</dbReference>
<dbReference type="PANTHER" id="PTHR40055">
    <property type="entry name" value="TRANSCRIPTIONAL REGULATOR YGIV-RELATED"/>
    <property type="match status" value="1"/>
</dbReference>
<accession>A0A7G3G699</accession>
<evidence type="ECO:0000259" key="4">
    <source>
        <dbReference type="PROSITE" id="PS01124"/>
    </source>
</evidence>
<proteinExistence type="predicted"/>
<name>A0A7G3G699_9NEIS</name>
<dbReference type="SMART" id="SM00871">
    <property type="entry name" value="AraC_E_bind"/>
    <property type="match status" value="1"/>
</dbReference>
<keyword evidence="3" id="KW-0804">Transcription</keyword>
<dbReference type="Proteomes" id="UP000515917">
    <property type="component" value="Chromosome"/>
</dbReference>
<dbReference type="PRINTS" id="PR00032">
    <property type="entry name" value="HTHARAC"/>
</dbReference>
<feature type="domain" description="HTH araC/xylS-type" evidence="4">
    <location>
        <begin position="1"/>
        <end position="97"/>
    </location>
</feature>
<dbReference type="InterPro" id="IPR020449">
    <property type="entry name" value="Tscrpt_reg_AraC-type_HTH"/>
</dbReference>
<protein>
    <submittedName>
        <fullName evidence="5">AraC family transcriptional regulator</fullName>
    </submittedName>
</protein>
<keyword evidence="2" id="KW-0238">DNA-binding</keyword>
<dbReference type="Pfam" id="PF12833">
    <property type="entry name" value="HTH_18"/>
    <property type="match status" value="1"/>
</dbReference>
<sequence length="285" mass="31970">MDYISQHLEQNPTLDEVAELAALSSFHFHRIFKATAGETLANFTRRLRLERAAGRLVSSPSTDITTLAMMYGFSSAQNFAKAFRQHFATTPSAYRLQAKQKSKIGNARSGEDDYDCQVLSWGAGPEQSNLLQSVRIEKVAAFQVIYMRQLGSYGRERCEQTHRDLLSLLGHSEESTPAGTLSLYWDDPEITEKAHCRTDVCIVLDGPMPANRWLATQLIAAGRYLVCSFACNEASLALTWEIAFRYLVAKGLACADLPCYERYDAATNQARDHYAFDIYIPLTSR</sequence>